<evidence type="ECO:0000313" key="11">
    <source>
        <dbReference type="WBParaSite" id="L893_g18709.t1"/>
    </source>
</evidence>
<evidence type="ECO:0000256" key="1">
    <source>
        <dbReference type="ARBA" id="ARBA00001539"/>
    </source>
</evidence>
<dbReference type="InterPro" id="IPR036291">
    <property type="entry name" value="NAD(P)-bd_dom_sf"/>
</dbReference>
<reference evidence="11" key="1">
    <citation type="submission" date="2016-11" db="UniProtKB">
        <authorList>
            <consortium name="WormBaseParasite"/>
        </authorList>
    </citation>
    <scope>IDENTIFICATION</scope>
</reference>
<proteinExistence type="inferred from homology"/>
<organism evidence="10 11">
    <name type="scientific">Steinernema glaseri</name>
    <dbReference type="NCBI Taxonomy" id="37863"/>
    <lineage>
        <taxon>Eukaryota</taxon>
        <taxon>Metazoa</taxon>
        <taxon>Ecdysozoa</taxon>
        <taxon>Nematoda</taxon>
        <taxon>Chromadorea</taxon>
        <taxon>Rhabditida</taxon>
        <taxon>Tylenchina</taxon>
        <taxon>Panagrolaimomorpha</taxon>
        <taxon>Strongyloidoidea</taxon>
        <taxon>Steinernematidae</taxon>
        <taxon>Steinernema</taxon>
    </lineage>
</organism>
<evidence type="ECO:0000259" key="9">
    <source>
        <dbReference type="Pfam" id="PF16363"/>
    </source>
</evidence>
<evidence type="ECO:0000256" key="5">
    <source>
        <dbReference type="ARBA" id="ARBA00023027"/>
    </source>
</evidence>
<dbReference type="GO" id="GO:0008460">
    <property type="term" value="F:dTDP-glucose 4,6-dehydratase activity"/>
    <property type="evidence" value="ECO:0007669"/>
    <property type="project" value="UniProtKB-EC"/>
</dbReference>
<sequence>MQSGPNHHQVQKVLITGGCGFIGSNFINYVFDRWPTASFVNFDKLAWGACEENIPDRIRASDRYVFIKETLLNERAVIQALKEHHIDTVIHFAAVTHVDESYSNRMGTIEENVMSTTALIEAINADTEVRRFVHISTDEVYGDSVNDSTPKTEESLPNPTNPYAASKAACEQIIRSYWHSYKLPYVMVRMNNVYGPRQALSKLIPKFTRLALEGKPYPLMGDGQHTRSWMFVDDCAEAILRVTERGALGETYNIGTDFEKSNLALTELIHELVARTTGAPKRPIEFAHIADRPYHDRRYFIDFSKIRSAMDWQCSTPFEEGLRRTIQFYVEQHLQQLKQKPMVRSSRG</sequence>
<dbReference type="FunFam" id="3.40.50.720:FF:000304">
    <property type="entry name" value="UDP-glucose 4,6-dehydratase"/>
    <property type="match status" value="1"/>
</dbReference>
<comment type="cofactor">
    <cofactor evidence="2">
        <name>NAD(+)</name>
        <dbReference type="ChEBI" id="CHEBI:57540"/>
    </cofactor>
</comment>
<dbReference type="GO" id="GO:0009225">
    <property type="term" value="P:nucleotide-sugar metabolic process"/>
    <property type="evidence" value="ECO:0007669"/>
    <property type="project" value="InterPro"/>
</dbReference>
<feature type="domain" description="NAD(P)-binding" evidence="9">
    <location>
        <begin position="14"/>
        <end position="325"/>
    </location>
</feature>
<keyword evidence="10" id="KW-1185">Reference proteome</keyword>
<dbReference type="Gene3D" id="3.40.50.720">
    <property type="entry name" value="NAD(P)-binding Rossmann-like Domain"/>
    <property type="match status" value="1"/>
</dbReference>
<feature type="compositionally biased region" description="Polar residues" evidence="8">
    <location>
        <begin position="145"/>
        <end position="162"/>
    </location>
</feature>
<comment type="catalytic activity">
    <reaction evidence="1">
        <text>dTDP-alpha-D-glucose = dTDP-4-dehydro-6-deoxy-alpha-D-glucose + H2O</text>
        <dbReference type="Rhea" id="RHEA:17221"/>
        <dbReference type="ChEBI" id="CHEBI:15377"/>
        <dbReference type="ChEBI" id="CHEBI:57477"/>
        <dbReference type="ChEBI" id="CHEBI:57649"/>
        <dbReference type="EC" id="4.2.1.46"/>
    </reaction>
</comment>
<evidence type="ECO:0000256" key="2">
    <source>
        <dbReference type="ARBA" id="ARBA00001911"/>
    </source>
</evidence>
<dbReference type="WBParaSite" id="L893_g18709.t1">
    <property type="protein sequence ID" value="L893_g18709.t1"/>
    <property type="gene ID" value="L893_g18709"/>
</dbReference>
<evidence type="ECO:0000313" key="10">
    <source>
        <dbReference type="Proteomes" id="UP000095287"/>
    </source>
</evidence>
<dbReference type="SUPFAM" id="SSF51735">
    <property type="entry name" value="NAD(P)-binding Rossmann-fold domains"/>
    <property type="match status" value="1"/>
</dbReference>
<dbReference type="InterPro" id="IPR016040">
    <property type="entry name" value="NAD(P)-bd_dom"/>
</dbReference>
<evidence type="ECO:0000256" key="6">
    <source>
        <dbReference type="ARBA" id="ARBA00023239"/>
    </source>
</evidence>
<dbReference type="Proteomes" id="UP000095287">
    <property type="component" value="Unplaced"/>
</dbReference>
<dbReference type="EC" id="4.2.1.46" evidence="4"/>
<evidence type="ECO:0000256" key="7">
    <source>
        <dbReference type="ARBA" id="ARBA00067702"/>
    </source>
</evidence>
<dbReference type="InterPro" id="IPR005888">
    <property type="entry name" value="dTDP_Gluc_deHydtase"/>
</dbReference>
<dbReference type="Pfam" id="PF16363">
    <property type="entry name" value="GDP_Man_Dehyd"/>
    <property type="match status" value="1"/>
</dbReference>
<evidence type="ECO:0000256" key="4">
    <source>
        <dbReference type="ARBA" id="ARBA00011990"/>
    </source>
</evidence>
<evidence type="ECO:0000256" key="8">
    <source>
        <dbReference type="SAM" id="MobiDB-lite"/>
    </source>
</evidence>
<dbReference type="AlphaFoldDB" id="A0A1I7YQ83"/>
<comment type="similarity">
    <text evidence="3">Belongs to the NAD(P)-dependent epimerase/dehydratase family. dTDP-glucose dehydratase subfamily.</text>
</comment>
<feature type="region of interest" description="Disordered" evidence="8">
    <location>
        <begin position="143"/>
        <end position="162"/>
    </location>
</feature>
<dbReference type="PANTHER" id="PTHR43000">
    <property type="entry name" value="DTDP-D-GLUCOSE 4,6-DEHYDRATASE-RELATED"/>
    <property type="match status" value="1"/>
</dbReference>
<keyword evidence="6" id="KW-0456">Lyase</keyword>
<name>A0A1I7YQ83_9BILA</name>
<protein>
    <recommendedName>
        <fullName evidence="7">dTDP-D-glucose 4,6-dehydratase</fullName>
        <ecNumber evidence="4">4.2.1.46</ecNumber>
    </recommendedName>
</protein>
<accession>A0A1I7YQ83</accession>
<evidence type="ECO:0000256" key="3">
    <source>
        <dbReference type="ARBA" id="ARBA00008178"/>
    </source>
</evidence>
<dbReference type="CDD" id="cd05246">
    <property type="entry name" value="dTDP_GD_SDR_e"/>
    <property type="match status" value="1"/>
</dbReference>
<keyword evidence="5" id="KW-0520">NAD</keyword>
<dbReference type="Gene3D" id="3.90.25.10">
    <property type="entry name" value="UDP-galactose 4-epimerase, domain 1"/>
    <property type="match status" value="1"/>
</dbReference>